<evidence type="ECO:0000256" key="1">
    <source>
        <dbReference type="ARBA" id="ARBA00004496"/>
    </source>
</evidence>
<feature type="region of interest" description="Disordered" evidence="4">
    <location>
        <begin position="149"/>
        <end position="168"/>
    </location>
</feature>
<protein>
    <recommendedName>
        <fullName evidence="5">WW domain-containing protein</fullName>
    </recommendedName>
</protein>
<reference evidence="6" key="1">
    <citation type="submission" date="2021-08" db="EMBL/GenBank/DDBJ databases">
        <title>WGS assembly of Ceratopteris richardii.</title>
        <authorList>
            <person name="Marchant D.B."/>
            <person name="Chen G."/>
            <person name="Jenkins J."/>
            <person name="Shu S."/>
            <person name="Leebens-Mack J."/>
            <person name="Grimwood J."/>
            <person name="Schmutz J."/>
            <person name="Soltis P."/>
            <person name="Soltis D."/>
            <person name="Chen Z.-H."/>
        </authorList>
    </citation>
    <scope>NUCLEOTIDE SEQUENCE</scope>
    <source>
        <strain evidence="6">Whitten #5841</strain>
        <tissue evidence="6">Leaf</tissue>
    </source>
</reference>
<dbReference type="InterPro" id="IPR051105">
    <property type="entry name" value="WWC/KIBRA_Hippo_Reg"/>
</dbReference>
<dbReference type="Proteomes" id="UP000825935">
    <property type="component" value="Chromosome 1"/>
</dbReference>
<dbReference type="InterPro" id="IPR036020">
    <property type="entry name" value="WW_dom_sf"/>
</dbReference>
<sequence length="198" mass="22665">MQAAQWSSEALQAMETHLCLLRKANTLPKMGEEVKRPELSETYIGPHLDLNSCLPLPYGWEQFLDLQSGQVYYIDWKNFRRSYVDPRIFVSEPEVSNDLDTECMSDVDNVYGSTCHDFERQVSSKYFTSPMLQEDWDLMERRGWIASDGGEESEITSEVTSQKRTRRQHHDLHVADTGISSSCQCGPDNGIDFCGPKI</sequence>
<dbReference type="OrthoDB" id="1930512at2759"/>
<evidence type="ECO:0000256" key="3">
    <source>
        <dbReference type="ARBA" id="ARBA00022553"/>
    </source>
</evidence>
<dbReference type="Gene3D" id="2.20.70.10">
    <property type="match status" value="1"/>
</dbReference>
<evidence type="ECO:0000313" key="6">
    <source>
        <dbReference type="EMBL" id="KAH7446298.1"/>
    </source>
</evidence>
<comment type="caution">
    <text evidence="6">The sequence shown here is derived from an EMBL/GenBank/DDBJ whole genome shotgun (WGS) entry which is preliminary data.</text>
</comment>
<evidence type="ECO:0000313" key="7">
    <source>
        <dbReference type="Proteomes" id="UP000825935"/>
    </source>
</evidence>
<dbReference type="PANTHER" id="PTHR14791:SF29">
    <property type="entry name" value="PROTEIN KIBRA"/>
    <property type="match status" value="1"/>
</dbReference>
<gene>
    <name evidence="6" type="ORF">KP509_01G050600</name>
</gene>
<keyword evidence="2" id="KW-0963">Cytoplasm</keyword>
<dbReference type="PROSITE" id="PS50020">
    <property type="entry name" value="WW_DOMAIN_2"/>
    <property type="match status" value="1"/>
</dbReference>
<evidence type="ECO:0000256" key="2">
    <source>
        <dbReference type="ARBA" id="ARBA00022490"/>
    </source>
</evidence>
<keyword evidence="3" id="KW-0597">Phosphoprotein</keyword>
<dbReference type="PANTHER" id="PTHR14791">
    <property type="entry name" value="BOMB/KIRA PROTEINS"/>
    <property type="match status" value="1"/>
</dbReference>
<comment type="subcellular location">
    <subcellularLocation>
        <location evidence="1">Cytoplasm</location>
    </subcellularLocation>
</comment>
<accession>A0A8T2VGR0</accession>
<evidence type="ECO:0000259" key="5">
    <source>
        <dbReference type="PROSITE" id="PS50020"/>
    </source>
</evidence>
<evidence type="ECO:0000256" key="4">
    <source>
        <dbReference type="SAM" id="MobiDB-lite"/>
    </source>
</evidence>
<dbReference type="InterPro" id="IPR001202">
    <property type="entry name" value="WW_dom"/>
</dbReference>
<dbReference type="EMBL" id="CM035406">
    <property type="protein sequence ID" value="KAH7446298.1"/>
    <property type="molecule type" value="Genomic_DNA"/>
</dbReference>
<name>A0A8T2VGR0_CERRI</name>
<dbReference type="SUPFAM" id="SSF51045">
    <property type="entry name" value="WW domain"/>
    <property type="match status" value="1"/>
</dbReference>
<organism evidence="6 7">
    <name type="scientific">Ceratopteris richardii</name>
    <name type="common">Triangle waterfern</name>
    <dbReference type="NCBI Taxonomy" id="49495"/>
    <lineage>
        <taxon>Eukaryota</taxon>
        <taxon>Viridiplantae</taxon>
        <taxon>Streptophyta</taxon>
        <taxon>Embryophyta</taxon>
        <taxon>Tracheophyta</taxon>
        <taxon>Polypodiopsida</taxon>
        <taxon>Polypodiidae</taxon>
        <taxon>Polypodiales</taxon>
        <taxon>Pteridineae</taxon>
        <taxon>Pteridaceae</taxon>
        <taxon>Parkerioideae</taxon>
        <taxon>Ceratopteris</taxon>
    </lineage>
</organism>
<feature type="domain" description="WW" evidence="5">
    <location>
        <begin position="54"/>
        <end position="88"/>
    </location>
</feature>
<dbReference type="GO" id="GO:0005737">
    <property type="term" value="C:cytoplasm"/>
    <property type="evidence" value="ECO:0007669"/>
    <property type="project" value="UniProtKB-SubCell"/>
</dbReference>
<dbReference type="AlphaFoldDB" id="A0A8T2VGR0"/>
<keyword evidence="7" id="KW-1185">Reference proteome</keyword>
<proteinExistence type="predicted"/>